<feature type="transmembrane region" description="Helical" evidence="6">
    <location>
        <begin position="219"/>
        <end position="238"/>
    </location>
</feature>
<dbReference type="Proteomes" id="UP000657385">
    <property type="component" value="Unassembled WGS sequence"/>
</dbReference>
<evidence type="ECO:0000313" key="7">
    <source>
        <dbReference type="EMBL" id="MBF9073212.1"/>
    </source>
</evidence>
<dbReference type="GO" id="GO:0005886">
    <property type="term" value="C:plasma membrane"/>
    <property type="evidence" value="ECO:0007669"/>
    <property type="project" value="UniProtKB-SubCell"/>
</dbReference>
<evidence type="ECO:0000256" key="6">
    <source>
        <dbReference type="SAM" id="Phobius"/>
    </source>
</evidence>
<dbReference type="EMBL" id="JADPRT010000021">
    <property type="protein sequence ID" value="MBF9073212.1"/>
    <property type="molecule type" value="Genomic_DNA"/>
</dbReference>
<feature type="transmembrane region" description="Helical" evidence="6">
    <location>
        <begin position="186"/>
        <end position="207"/>
    </location>
</feature>
<evidence type="ECO:0000256" key="1">
    <source>
        <dbReference type="ARBA" id="ARBA00004651"/>
    </source>
</evidence>
<feature type="transmembrane region" description="Helical" evidence="6">
    <location>
        <begin position="38"/>
        <end position="65"/>
    </location>
</feature>
<evidence type="ECO:0000256" key="2">
    <source>
        <dbReference type="ARBA" id="ARBA00022475"/>
    </source>
</evidence>
<keyword evidence="2" id="KW-1003">Cell membrane</keyword>
<dbReference type="PIRSF" id="PIRSF035875">
    <property type="entry name" value="RNase_BN"/>
    <property type="match status" value="1"/>
</dbReference>
<evidence type="ECO:0000256" key="5">
    <source>
        <dbReference type="ARBA" id="ARBA00023136"/>
    </source>
</evidence>
<dbReference type="Pfam" id="PF03631">
    <property type="entry name" value="Virul_fac_BrkB"/>
    <property type="match status" value="1"/>
</dbReference>
<reference evidence="7" key="1">
    <citation type="submission" date="2020-11" db="EMBL/GenBank/DDBJ databases">
        <title>Isolation and identification of active actinomycetes.</title>
        <authorList>
            <person name="Yu B."/>
        </authorList>
    </citation>
    <scope>NUCLEOTIDE SEQUENCE</scope>
    <source>
        <strain evidence="7">NEAU-YB345</strain>
    </source>
</reference>
<feature type="transmembrane region" description="Helical" evidence="6">
    <location>
        <begin position="258"/>
        <end position="281"/>
    </location>
</feature>
<sequence length="305" mass="32067">MDFLTRLPVLGPLVARVLRTRAYRVYEHFNDVGSNRMAGAVTFFAFLALFPLLTVALAIAATVLTNGRVNQLQQKIGEQIPGLSKQINLHDIAANATTVGVISGAILLVSGLGWVDTTRACIRQSWWLPPEPGNAVVRKLWDVVVLVGLGLVGAVSLGASSSAVALTGQVAKGLGIAESSAGRVGLSVAAFLIAVAADVLVFAYLLVGLPRLPAPPRGTLLQAALLGAVGFEILKQAMAAYLSGVATKNVYGAFGTPIALLLWINFVCRLLFYCVAWTAIADPIAARARARARAEEILADAEAEE</sequence>
<feature type="transmembrane region" description="Helical" evidence="6">
    <location>
        <begin position="143"/>
        <end position="166"/>
    </location>
</feature>
<evidence type="ECO:0000256" key="3">
    <source>
        <dbReference type="ARBA" id="ARBA00022692"/>
    </source>
</evidence>
<dbReference type="PANTHER" id="PTHR30213">
    <property type="entry name" value="INNER MEMBRANE PROTEIN YHJD"/>
    <property type="match status" value="1"/>
</dbReference>
<keyword evidence="8" id="KW-1185">Reference proteome</keyword>
<gene>
    <name evidence="7" type="ORF">I2501_34895</name>
</gene>
<comment type="subcellular location">
    <subcellularLocation>
        <location evidence="1">Cell membrane</location>
        <topology evidence="1">Multi-pass membrane protein</topology>
    </subcellularLocation>
</comment>
<evidence type="ECO:0000313" key="8">
    <source>
        <dbReference type="Proteomes" id="UP000657385"/>
    </source>
</evidence>
<dbReference type="PANTHER" id="PTHR30213:SF1">
    <property type="entry name" value="INNER MEMBRANE PROTEIN YHJD"/>
    <property type="match status" value="1"/>
</dbReference>
<dbReference type="AlphaFoldDB" id="A0A931BDG2"/>
<keyword evidence="3 6" id="KW-0812">Transmembrane</keyword>
<name>A0A931BDG2_9ACTN</name>
<dbReference type="InterPro" id="IPR017039">
    <property type="entry name" value="Virul_fac_BrkB"/>
</dbReference>
<keyword evidence="4 6" id="KW-1133">Transmembrane helix</keyword>
<dbReference type="RefSeq" id="WP_196198203.1">
    <property type="nucleotide sequence ID" value="NZ_JADPRT010000021.1"/>
</dbReference>
<evidence type="ECO:0000256" key="4">
    <source>
        <dbReference type="ARBA" id="ARBA00022989"/>
    </source>
</evidence>
<accession>A0A931BDG2</accession>
<keyword evidence="5 6" id="KW-0472">Membrane</keyword>
<organism evidence="7 8">
    <name type="scientific">Streptacidiphilus fuscans</name>
    <dbReference type="NCBI Taxonomy" id="2789292"/>
    <lineage>
        <taxon>Bacteria</taxon>
        <taxon>Bacillati</taxon>
        <taxon>Actinomycetota</taxon>
        <taxon>Actinomycetes</taxon>
        <taxon>Kitasatosporales</taxon>
        <taxon>Streptomycetaceae</taxon>
        <taxon>Streptacidiphilus</taxon>
    </lineage>
</organism>
<protein>
    <submittedName>
        <fullName evidence="7">YihY/virulence factor BrkB family protein</fullName>
    </submittedName>
</protein>
<proteinExistence type="predicted"/>
<comment type="caution">
    <text evidence="7">The sequence shown here is derived from an EMBL/GenBank/DDBJ whole genome shotgun (WGS) entry which is preliminary data.</text>
</comment>